<dbReference type="InterPro" id="IPR000412">
    <property type="entry name" value="ABC_2_transport"/>
</dbReference>
<dbReference type="PANTHER" id="PTHR43229:SF2">
    <property type="entry name" value="NODULATION PROTEIN J"/>
    <property type="match status" value="1"/>
</dbReference>
<keyword evidence="3 5" id="KW-1133">Transmembrane helix</keyword>
<feature type="transmembrane region" description="Helical" evidence="5">
    <location>
        <begin position="12"/>
        <end position="34"/>
    </location>
</feature>
<dbReference type="InterPro" id="IPR051784">
    <property type="entry name" value="Nod_factor_ABC_transporter"/>
</dbReference>
<sequence length="247" mass="26139">VALARRGMARMVARPSLVIPTFVMPLFFIVSFTGAFSSLARLEGYGTSNVHDWMAPYAALQGSVFAGIGGASSAADDLENGFFDRLLLAPGSRLPILIGTATYSGLRSFIPTTAVLLASSLGGLSLRGGPLGLVCLYAATVGMAVVFCLLGLTVAYRMRTMRSMMLVQVVGFSSMFMSTGQVPLHFMEGWLRVVAGFNPMTDVLQFARQGFLGPLSWSTTWPGASALLLLILATGLAARRSLGKMAP</sequence>
<protein>
    <recommendedName>
        <fullName evidence="6">ABC-2 type transporter transmembrane domain-containing protein</fullName>
    </recommendedName>
</protein>
<keyword evidence="2 5" id="KW-0812">Transmembrane</keyword>
<reference evidence="7" key="1">
    <citation type="submission" date="2018-05" db="EMBL/GenBank/DDBJ databases">
        <authorList>
            <person name="Lanie J.A."/>
            <person name="Ng W.-L."/>
            <person name="Kazmierczak K.M."/>
            <person name="Andrzejewski T.M."/>
            <person name="Davidsen T.M."/>
            <person name="Wayne K.J."/>
            <person name="Tettelin H."/>
            <person name="Glass J.I."/>
            <person name="Rusch D."/>
            <person name="Podicherti R."/>
            <person name="Tsui H.-C.T."/>
            <person name="Winkler M.E."/>
        </authorList>
    </citation>
    <scope>NUCLEOTIDE SEQUENCE</scope>
</reference>
<proteinExistence type="predicted"/>
<name>A0A381PQL0_9ZZZZ</name>
<dbReference type="GO" id="GO:0140359">
    <property type="term" value="F:ABC-type transporter activity"/>
    <property type="evidence" value="ECO:0007669"/>
    <property type="project" value="InterPro"/>
</dbReference>
<dbReference type="InterPro" id="IPR013525">
    <property type="entry name" value="ABC2_TM"/>
</dbReference>
<evidence type="ECO:0000313" key="7">
    <source>
        <dbReference type="EMBL" id="SUZ68748.1"/>
    </source>
</evidence>
<evidence type="ECO:0000256" key="4">
    <source>
        <dbReference type="ARBA" id="ARBA00023136"/>
    </source>
</evidence>
<evidence type="ECO:0000256" key="3">
    <source>
        <dbReference type="ARBA" id="ARBA00022989"/>
    </source>
</evidence>
<feature type="transmembrane region" description="Helical" evidence="5">
    <location>
        <begin position="54"/>
        <end position="75"/>
    </location>
</feature>
<keyword evidence="4 5" id="KW-0472">Membrane</keyword>
<feature type="transmembrane region" description="Helical" evidence="5">
    <location>
        <begin position="96"/>
        <end position="119"/>
    </location>
</feature>
<evidence type="ECO:0000256" key="5">
    <source>
        <dbReference type="SAM" id="Phobius"/>
    </source>
</evidence>
<dbReference type="PIRSF" id="PIRSF006648">
    <property type="entry name" value="DrrB"/>
    <property type="match status" value="1"/>
</dbReference>
<gene>
    <name evidence="7" type="ORF">METZ01_LOCUS21602</name>
</gene>
<dbReference type="Pfam" id="PF01061">
    <property type="entry name" value="ABC2_membrane"/>
    <property type="match status" value="1"/>
</dbReference>
<feature type="domain" description="ABC-2 type transporter transmembrane" evidence="6">
    <location>
        <begin position="2"/>
        <end position="211"/>
    </location>
</feature>
<dbReference type="AlphaFoldDB" id="A0A381PQL0"/>
<feature type="transmembrane region" description="Helical" evidence="5">
    <location>
        <begin position="131"/>
        <end position="152"/>
    </location>
</feature>
<dbReference type="PANTHER" id="PTHR43229">
    <property type="entry name" value="NODULATION PROTEIN J"/>
    <property type="match status" value="1"/>
</dbReference>
<comment type="subcellular location">
    <subcellularLocation>
        <location evidence="1">Membrane</location>
        <topology evidence="1">Multi-pass membrane protein</topology>
    </subcellularLocation>
</comment>
<feature type="non-terminal residue" evidence="7">
    <location>
        <position position="1"/>
    </location>
</feature>
<dbReference type="GO" id="GO:0043190">
    <property type="term" value="C:ATP-binding cassette (ABC) transporter complex"/>
    <property type="evidence" value="ECO:0007669"/>
    <property type="project" value="InterPro"/>
</dbReference>
<organism evidence="7">
    <name type="scientific">marine metagenome</name>
    <dbReference type="NCBI Taxonomy" id="408172"/>
    <lineage>
        <taxon>unclassified sequences</taxon>
        <taxon>metagenomes</taxon>
        <taxon>ecological metagenomes</taxon>
    </lineage>
</organism>
<feature type="transmembrane region" description="Helical" evidence="5">
    <location>
        <begin position="220"/>
        <end position="238"/>
    </location>
</feature>
<evidence type="ECO:0000256" key="1">
    <source>
        <dbReference type="ARBA" id="ARBA00004141"/>
    </source>
</evidence>
<accession>A0A381PQL0</accession>
<evidence type="ECO:0000259" key="6">
    <source>
        <dbReference type="Pfam" id="PF01061"/>
    </source>
</evidence>
<dbReference type="EMBL" id="UINC01001042">
    <property type="protein sequence ID" value="SUZ68748.1"/>
    <property type="molecule type" value="Genomic_DNA"/>
</dbReference>
<evidence type="ECO:0000256" key="2">
    <source>
        <dbReference type="ARBA" id="ARBA00022692"/>
    </source>
</evidence>